<evidence type="ECO:0000256" key="2">
    <source>
        <dbReference type="ARBA" id="ARBA00023043"/>
    </source>
</evidence>
<evidence type="ECO:0000256" key="4">
    <source>
        <dbReference type="SAM" id="MobiDB-lite"/>
    </source>
</evidence>
<keyword evidence="2 3" id="KW-0040">ANK repeat</keyword>
<dbReference type="SMART" id="SM00248">
    <property type="entry name" value="ANK"/>
    <property type="match status" value="2"/>
</dbReference>
<feature type="region of interest" description="Disordered" evidence="4">
    <location>
        <begin position="273"/>
        <end position="306"/>
    </location>
</feature>
<dbReference type="Gene3D" id="1.25.40.20">
    <property type="entry name" value="Ankyrin repeat-containing domain"/>
    <property type="match status" value="1"/>
</dbReference>
<protein>
    <submittedName>
        <fullName evidence="5">Uncharacterized protein</fullName>
    </submittedName>
</protein>
<organism evidence="5">
    <name type="scientific">Chromera velia CCMP2878</name>
    <dbReference type="NCBI Taxonomy" id="1169474"/>
    <lineage>
        <taxon>Eukaryota</taxon>
        <taxon>Sar</taxon>
        <taxon>Alveolata</taxon>
        <taxon>Colpodellida</taxon>
        <taxon>Chromeraceae</taxon>
        <taxon>Chromera</taxon>
    </lineage>
</organism>
<keyword evidence="1" id="KW-0677">Repeat</keyword>
<feature type="repeat" description="ANK" evidence="3">
    <location>
        <begin position="80"/>
        <end position="102"/>
    </location>
</feature>
<dbReference type="PROSITE" id="PS50088">
    <property type="entry name" value="ANK_REPEAT"/>
    <property type="match status" value="2"/>
</dbReference>
<dbReference type="PANTHER" id="PTHR24198">
    <property type="entry name" value="ANKYRIN REPEAT AND PROTEIN KINASE DOMAIN-CONTAINING PROTEIN"/>
    <property type="match status" value="1"/>
</dbReference>
<dbReference type="AlphaFoldDB" id="A0A0G4F0N7"/>
<dbReference type="PROSITE" id="PS50297">
    <property type="entry name" value="ANK_REP_REGION"/>
    <property type="match status" value="2"/>
</dbReference>
<name>A0A0G4F0N7_9ALVE</name>
<dbReference type="Pfam" id="PF12796">
    <property type="entry name" value="Ank_2"/>
    <property type="match status" value="1"/>
</dbReference>
<accession>A0A0G4F0N7</accession>
<evidence type="ECO:0000256" key="1">
    <source>
        <dbReference type="ARBA" id="ARBA00022737"/>
    </source>
</evidence>
<reference evidence="5" key="1">
    <citation type="submission" date="2014-11" db="EMBL/GenBank/DDBJ databases">
        <authorList>
            <person name="Otto D Thomas"/>
            <person name="Naeem Raeece"/>
        </authorList>
    </citation>
    <scope>NUCLEOTIDE SEQUENCE</scope>
</reference>
<evidence type="ECO:0000313" key="5">
    <source>
        <dbReference type="EMBL" id="CEM05288.1"/>
    </source>
</evidence>
<dbReference type="PANTHER" id="PTHR24198:SF165">
    <property type="entry name" value="ANKYRIN REPEAT-CONTAINING PROTEIN-RELATED"/>
    <property type="match status" value="1"/>
</dbReference>
<dbReference type="SUPFAM" id="SSF48403">
    <property type="entry name" value="Ankyrin repeat"/>
    <property type="match status" value="1"/>
</dbReference>
<proteinExistence type="predicted"/>
<sequence length="344" mass="37988">MNSCVSNGLFHLLEAHGGKQCKGERVYVQEQRAALEQQRRDGEKRSAQSKFYMCCKAGWGVEVAAGLASKRIDPNGGGEDGFTPLHTAAEAGHPGVVMLLLNDERVQVNARTTYGDTPLYLAVVNKRLEVVSLLLACERVDPTLTVREMSIPYVAFQMGMADLAAALNVAVVEYSLRQTLENLGSISSLLEQTEKMGEQTSAPLMNSHRRMMAFAEAQLLRLRHMRVTVPEGGLAAQVRAKEGEAREKGRCSMCMEEKVTCLVRAEAEVQVRESLGREEKKQRRVKKQQSEAGRATGAESVPHETQEAIVDEISSWRTSLPSTLCVNCETSIVGFQWECLERTS</sequence>
<dbReference type="InterPro" id="IPR002110">
    <property type="entry name" value="Ankyrin_rpt"/>
</dbReference>
<dbReference type="EMBL" id="CDMZ01000042">
    <property type="protein sequence ID" value="CEM05288.1"/>
    <property type="molecule type" value="Genomic_DNA"/>
</dbReference>
<evidence type="ECO:0000256" key="3">
    <source>
        <dbReference type="PROSITE-ProRule" id="PRU00023"/>
    </source>
</evidence>
<feature type="repeat" description="ANK" evidence="3">
    <location>
        <begin position="114"/>
        <end position="135"/>
    </location>
</feature>
<dbReference type="InterPro" id="IPR036770">
    <property type="entry name" value="Ankyrin_rpt-contain_sf"/>
</dbReference>
<dbReference type="VEuPathDB" id="CryptoDB:Cvel_14538"/>
<gene>
    <name evidence="5" type="ORF">Cvel_14538</name>
</gene>